<evidence type="ECO:0000313" key="1">
    <source>
        <dbReference type="EMBL" id="RRK10315.1"/>
    </source>
</evidence>
<accession>A0A3R8KEC5</accession>
<dbReference type="RefSeq" id="WP_125072401.1">
    <property type="nucleotide sequence ID" value="NZ_QWZQ01000023.1"/>
</dbReference>
<proteinExistence type="predicted"/>
<comment type="caution">
    <text evidence="1">The sequence shown here is derived from an EMBL/GenBank/DDBJ whole genome shotgun (WGS) entry which is preliminary data.</text>
</comment>
<organism evidence="1 2">
    <name type="scientific">Lactiplantibacillus garii</name>
    <dbReference type="NCBI Taxonomy" id="2306423"/>
    <lineage>
        <taxon>Bacteria</taxon>
        <taxon>Bacillati</taxon>
        <taxon>Bacillota</taxon>
        <taxon>Bacilli</taxon>
        <taxon>Lactobacillales</taxon>
        <taxon>Lactobacillaceae</taxon>
        <taxon>Lactiplantibacillus</taxon>
    </lineage>
</organism>
<evidence type="ECO:0000313" key="2">
    <source>
        <dbReference type="Proteomes" id="UP000283633"/>
    </source>
</evidence>
<dbReference type="AlphaFoldDB" id="A0A3R8KEC5"/>
<dbReference type="Proteomes" id="UP000283633">
    <property type="component" value="Unassembled WGS sequence"/>
</dbReference>
<gene>
    <name evidence="1" type="ORF">D1831_07960</name>
</gene>
<sequence>MVRPYQRIYQEVPNYQATVKGVQTVMDTDALAMNGGITPPIVARQMTSVFLTLALSGQLIV</sequence>
<dbReference type="EMBL" id="QWZQ01000023">
    <property type="protein sequence ID" value="RRK10315.1"/>
    <property type="molecule type" value="Genomic_DNA"/>
</dbReference>
<protein>
    <submittedName>
        <fullName evidence="1">Uncharacterized protein</fullName>
    </submittedName>
</protein>
<reference evidence="1 2" key="1">
    <citation type="submission" date="2018-08" db="EMBL/GenBank/DDBJ databases">
        <title>Genome Lactobacillus garii FI11369.</title>
        <authorList>
            <person name="Diaz M."/>
            <person name="Narbad A."/>
        </authorList>
    </citation>
    <scope>NUCLEOTIDE SEQUENCE [LARGE SCALE GENOMIC DNA]</scope>
    <source>
        <strain evidence="1 2">FI11369</strain>
    </source>
</reference>
<name>A0A3R8KEC5_9LACO</name>
<keyword evidence="2" id="KW-1185">Reference proteome</keyword>